<accession>A0A1M4SB84</accession>
<name>A0A1M4SB84_9CLOT</name>
<keyword evidence="7" id="KW-1185">Reference proteome</keyword>
<feature type="region of interest" description="Disordered" evidence="4">
    <location>
        <begin position="380"/>
        <end position="448"/>
    </location>
</feature>
<dbReference type="SUPFAM" id="SSF111369">
    <property type="entry name" value="HlyD-like secretion proteins"/>
    <property type="match status" value="1"/>
</dbReference>
<dbReference type="STRING" id="1122155.SAMN02745158_00015"/>
<feature type="compositionally biased region" description="Acidic residues" evidence="4">
    <location>
        <begin position="430"/>
        <end position="448"/>
    </location>
</feature>
<dbReference type="Gene3D" id="1.10.287.470">
    <property type="entry name" value="Helix hairpin bin"/>
    <property type="match status" value="1"/>
</dbReference>
<evidence type="ECO:0000256" key="4">
    <source>
        <dbReference type="SAM" id="MobiDB-lite"/>
    </source>
</evidence>
<evidence type="ECO:0000259" key="5">
    <source>
        <dbReference type="Pfam" id="PF25984"/>
    </source>
</evidence>
<evidence type="ECO:0000313" key="7">
    <source>
        <dbReference type="Proteomes" id="UP000184245"/>
    </source>
</evidence>
<dbReference type="PANTHER" id="PTHR32347">
    <property type="entry name" value="EFFLUX SYSTEM COMPONENT YKNX-RELATED"/>
    <property type="match status" value="1"/>
</dbReference>
<keyword evidence="2 3" id="KW-0175">Coiled coil</keyword>
<comment type="subcellular location">
    <subcellularLocation>
        <location evidence="1">Cell envelope</location>
    </subcellularLocation>
</comment>
<dbReference type="Proteomes" id="UP000184245">
    <property type="component" value="Unassembled WGS sequence"/>
</dbReference>
<sequence length="448" mass="48975">MKKKILIAVSAAAAVCVIAGAFWLLRGRDKGKNTDELVYVEKVSDLMGLGSGMGNPGRFSGVVESQETWEIQQKQDKTIKEILVEVGEDVDVGTPLLTYDTATMETDLKQAELELERFDNDITNLNNQIKQLEKEKKEASDDEKLSYTTQIQTAQTDIKKTEYEKKSKSVEIEQMKEQIANATITSEIKGVVKSINNGESQDMTGGESQALMTILATGDFRIKGKVNEQNLSAVTEGEPAIVRSRVDDKRIWNGTFGKIDVDNPASSNNSGMYGMGMSSEGASDQSASTSYYFYVELESSDGLLLGQHVYIEQNAGQEEQKEGVWLDASFIADLDSKPYVWADNGKEKLEKRSVVLGEFDEAMNQYEIKDGLSREDAVAFPQETLKEGAPTTDSPAALMNEGDMSAPAEGDMPVEEGIPSDEGMPSEEPIPSDDMTESPDGEEGAVAQ</sequence>
<dbReference type="InterPro" id="IPR050465">
    <property type="entry name" value="UPF0194_transport"/>
</dbReference>
<dbReference type="PANTHER" id="PTHR32347:SF14">
    <property type="entry name" value="EFFLUX SYSTEM COMPONENT YKNX-RELATED"/>
    <property type="match status" value="1"/>
</dbReference>
<evidence type="ECO:0000256" key="3">
    <source>
        <dbReference type="SAM" id="Coils"/>
    </source>
</evidence>
<evidence type="ECO:0000313" key="6">
    <source>
        <dbReference type="EMBL" id="SHE29307.1"/>
    </source>
</evidence>
<evidence type="ECO:0000256" key="1">
    <source>
        <dbReference type="ARBA" id="ARBA00004196"/>
    </source>
</evidence>
<proteinExistence type="predicted"/>
<dbReference type="Gene3D" id="2.40.50.100">
    <property type="match status" value="1"/>
</dbReference>
<dbReference type="EMBL" id="FQVI01000001">
    <property type="protein sequence ID" value="SHE29307.1"/>
    <property type="molecule type" value="Genomic_DNA"/>
</dbReference>
<feature type="domain" description="YknX-like barrel-sandwich hybrid" evidence="5">
    <location>
        <begin position="78"/>
        <end position="214"/>
    </location>
</feature>
<protein>
    <submittedName>
        <fullName evidence="6">HlyD family secretion protein</fullName>
    </submittedName>
</protein>
<gene>
    <name evidence="6" type="ORF">SAMN02745158_00015</name>
</gene>
<reference evidence="6 7" key="1">
    <citation type="submission" date="2016-11" db="EMBL/GenBank/DDBJ databases">
        <authorList>
            <person name="Jaros S."/>
            <person name="Januszkiewicz K."/>
            <person name="Wedrychowicz H."/>
        </authorList>
    </citation>
    <scope>NUCLEOTIDE SEQUENCE [LARGE SCALE GENOMIC DNA]</scope>
    <source>
        <strain evidence="6 7">DSM 17459</strain>
    </source>
</reference>
<dbReference type="Pfam" id="PF25984">
    <property type="entry name" value="BSH_YknX"/>
    <property type="match status" value="1"/>
</dbReference>
<dbReference type="OrthoDB" id="1766634at2"/>
<dbReference type="Gene3D" id="2.40.420.20">
    <property type="match status" value="1"/>
</dbReference>
<feature type="coiled-coil region" evidence="3">
    <location>
        <begin position="101"/>
        <end position="185"/>
    </location>
</feature>
<evidence type="ECO:0000256" key="2">
    <source>
        <dbReference type="ARBA" id="ARBA00023054"/>
    </source>
</evidence>
<organism evidence="6 7">
    <name type="scientific">Lactonifactor longoviformis DSM 17459</name>
    <dbReference type="NCBI Taxonomy" id="1122155"/>
    <lineage>
        <taxon>Bacteria</taxon>
        <taxon>Bacillati</taxon>
        <taxon>Bacillota</taxon>
        <taxon>Clostridia</taxon>
        <taxon>Eubacteriales</taxon>
        <taxon>Clostridiaceae</taxon>
        <taxon>Lactonifactor</taxon>
    </lineage>
</organism>
<dbReference type="InterPro" id="IPR058639">
    <property type="entry name" value="BSH_YknX-like"/>
</dbReference>
<dbReference type="RefSeq" id="WP_072848078.1">
    <property type="nucleotide sequence ID" value="NZ_FQVI01000001.1"/>
</dbReference>
<dbReference type="AlphaFoldDB" id="A0A1M4SB84"/>
<dbReference type="GO" id="GO:0030313">
    <property type="term" value="C:cell envelope"/>
    <property type="evidence" value="ECO:0007669"/>
    <property type="project" value="UniProtKB-SubCell"/>
</dbReference>
<dbReference type="Gene3D" id="2.40.30.170">
    <property type="match status" value="1"/>
</dbReference>